<evidence type="ECO:0000256" key="1">
    <source>
        <dbReference type="ARBA" id="ARBA00004123"/>
    </source>
</evidence>
<dbReference type="PANTHER" id="PTHR31804:SF3">
    <property type="entry name" value="MEDIATOR OF RNA POLYMERASE II TRANSCRIPTION SUBUNIT 15"/>
    <property type="match status" value="1"/>
</dbReference>
<evidence type="ECO:0000256" key="8">
    <source>
        <dbReference type="ARBA" id="ARBA00023242"/>
    </source>
</evidence>
<comment type="similarity">
    <text evidence="2 10">Belongs to the Mediator complex subunit 15 family.</text>
</comment>
<dbReference type="RefSeq" id="XP_024872938.1">
    <property type="nucleotide sequence ID" value="XM_025017170.1"/>
</dbReference>
<dbReference type="SUPFAM" id="SSF47040">
    <property type="entry name" value="Kix domain of CBP (creb binding protein)"/>
    <property type="match status" value="1"/>
</dbReference>
<dbReference type="AlphaFoldDB" id="A0A6J1PUD7"/>
<dbReference type="GO" id="GO:0005634">
    <property type="term" value="C:nucleus"/>
    <property type="evidence" value="ECO:0007669"/>
    <property type="project" value="UniProtKB-SubCell"/>
</dbReference>
<evidence type="ECO:0000313" key="12">
    <source>
        <dbReference type="Proteomes" id="UP000504618"/>
    </source>
</evidence>
<keyword evidence="6 10" id="KW-0010">Activator</keyword>
<comment type="subcellular location">
    <subcellularLocation>
        <location evidence="1 10">Nucleus</location>
    </subcellularLocation>
</comment>
<keyword evidence="8 10" id="KW-0539">Nucleus</keyword>
<evidence type="ECO:0000256" key="3">
    <source>
        <dbReference type="ARBA" id="ARBA00011837"/>
    </source>
</evidence>
<evidence type="ECO:0000256" key="6">
    <source>
        <dbReference type="ARBA" id="ARBA00023159"/>
    </source>
</evidence>
<dbReference type="GeneID" id="112455324"/>
<evidence type="ECO:0000256" key="10">
    <source>
        <dbReference type="RuleBase" id="RU364148"/>
    </source>
</evidence>
<dbReference type="FunFam" id="1.10.246.20:FF:000002">
    <property type="entry name" value="Mediator of RNA polymerase II transcription subunit 15"/>
    <property type="match status" value="1"/>
</dbReference>
<dbReference type="Pfam" id="PF09606">
    <property type="entry name" value="Med15_N"/>
    <property type="match status" value="1"/>
</dbReference>
<evidence type="ECO:0000259" key="11">
    <source>
        <dbReference type="Pfam" id="PF09606"/>
    </source>
</evidence>
<organism evidence="12 13">
    <name type="scientific">Temnothorax curvispinosus</name>
    <dbReference type="NCBI Taxonomy" id="300111"/>
    <lineage>
        <taxon>Eukaryota</taxon>
        <taxon>Metazoa</taxon>
        <taxon>Ecdysozoa</taxon>
        <taxon>Arthropoda</taxon>
        <taxon>Hexapoda</taxon>
        <taxon>Insecta</taxon>
        <taxon>Pterygota</taxon>
        <taxon>Neoptera</taxon>
        <taxon>Endopterygota</taxon>
        <taxon>Hymenoptera</taxon>
        <taxon>Apocrita</taxon>
        <taxon>Aculeata</taxon>
        <taxon>Formicoidea</taxon>
        <taxon>Formicidae</taxon>
        <taxon>Myrmicinae</taxon>
        <taxon>Temnothorax</taxon>
    </lineage>
</organism>
<dbReference type="OrthoDB" id="10055322at2759"/>
<dbReference type="Proteomes" id="UP000504618">
    <property type="component" value="Unplaced"/>
</dbReference>
<dbReference type="Gene3D" id="1.10.246.20">
    <property type="entry name" value="Coactivator CBP, KIX domain"/>
    <property type="match status" value="1"/>
</dbReference>
<dbReference type="PANTHER" id="PTHR31804">
    <property type="entry name" value="MEDIATOR OF RNA POLYMERASE II TRANSCRIPTION SUBUNIT 15"/>
    <property type="match status" value="1"/>
</dbReference>
<name>A0A6J1PUD7_9HYME</name>
<comment type="function">
    <text evidence="10">Component of the Mediator complex, a coactivator involved in the regulated transcription of nearly all RNA polymerase II-dependent genes. Mediator functions as a bridge to convey information from gene-specific regulatory proteins to the basal RNA polymerase II transcription machinery. Mediator is recruited to promoters by direct interactions with regulatory proteins and serves as a scaffold for the assembly of a functional preinitiation complex with RNA polymerase II and the general transcription factors.</text>
</comment>
<evidence type="ECO:0000256" key="5">
    <source>
        <dbReference type="ARBA" id="ARBA00023015"/>
    </source>
</evidence>
<evidence type="ECO:0000313" key="13">
    <source>
        <dbReference type="RefSeq" id="XP_024872938.1"/>
    </source>
</evidence>
<keyword evidence="12" id="KW-1185">Reference proteome</keyword>
<sequence length="128" mass="14344">MVVIWCALCVSNQVERGICFMATDDSWKTQHFRQNVVAKIDEAIQVSGMPTTKNSMEMENDVFQKAKTKEEYLGFVARLILHLREMNSKKDAAGNAPGTAGTNHTWYDHNQVMPDPIGALQTLSELSL</sequence>
<evidence type="ECO:0000256" key="4">
    <source>
        <dbReference type="ARBA" id="ARBA00019613"/>
    </source>
</evidence>
<dbReference type="GO" id="GO:0003712">
    <property type="term" value="F:transcription coregulator activity"/>
    <property type="evidence" value="ECO:0007669"/>
    <property type="project" value="InterPro"/>
</dbReference>
<gene>
    <name evidence="13" type="primary">LOC112455324</name>
    <name evidence="10" type="synonym">MED15</name>
</gene>
<evidence type="ECO:0000256" key="9">
    <source>
        <dbReference type="ARBA" id="ARBA00032016"/>
    </source>
</evidence>
<evidence type="ECO:0000256" key="7">
    <source>
        <dbReference type="ARBA" id="ARBA00023163"/>
    </source>
</evidence>
<keyword evidence="5 10" id="KW-0805">Transcription regulation</keyword>
<comment type="subunit">
    <text evidence="3 10">Component of the Mediator complex.</text>
</comment>
<accession>A0A6J1PUD7</accession>
<evidence type="ECO:0000256" key="2">
    <source>
        <dbReference type="ARBA" id="ARBA00009807"/>
    </source>
</evidence>
<dbReference type="GO" id="GO:0006355">
    <property type="term" value="P:regulation of DNA-templated transcription"/>
    <property type="evidence" value="ECO:0007669"/>
    <property type="project" value="InterPro"/>
</dbReference>
<reference evidence="13" key="1">
    <citation type="submission" date="2025-08" db="UniProtKB">
        <authorList>
            <consortium name="RefSeq"/>
        </authorList>
    </citation>
    <scope>IDENTIFICATION</scope>
    <source>
        <tissue evidence="13">Whole body</tissue>
    </source>
</reference>
<dbReference type="InterPro" id="IPR036529">
    <property type="entry name" value="KIX_dom_sf"/>
</dbReference>
<protein>
    <recommendedName>
        <fullName evidence="4 10">Mediator of RNA polymerase II transcription subunit 15</fullName>
    </recommendedName>
    <alternativeName>
        <fullName evidence="9 10">Mediator complex subunit 15</fullName>
    </alternativeName>
</protein>
<proteinExistence type="inferred from homology"/>
<dbReference type="InterPro" id="IPR019087">
    <property type="entry name" value="Med15_N"/>
</dbReference>
<keyword evidence="7 10" id="KW-0804">Transcription</keyword>
<feature type="domain" description="Mediator of RNA polymerase II transcription subunit 15 N-terminal" evidence="11">
    <location>
        <begin position="24"/>
        <end position="92"/>
    </location>
</feature>